<feature type="domain" description="C3H1-type" evidence="3">
    <location>
        <begin position="196"/>
        <end position="233"/>
    </location>
</feature>
<dbReference type="GO" id="GO:0008270">
    <property type="term" value="F:zinc ion binding"/>
    <property type="evidence" value="ECO:0007669"/>
    <property type="project" value="UniProtKB-KW"/>
</dbReference>
<reference evidence="4 5" key="1">
    <citation type="submission" date="2016-07" db="EMBL/GenBank/DDBJ databases">
        <title>Pervasive Adenine N6-methylation of Active Genes in Fungi.</title>
        <authorList>
            <consortium name="DOE Joint Genome Institute"/>
            <person name="Mondo S.J."/>
            <person name="Dannebaum R.O."/>
            <person name="Kuo R.C."/>
            <person name="Labutti K."/>
            <person name="Haridas S."/>
            <person name="Kuo A."/>
            <person name="Salamov A."/>
            <person name="Ahrendt S.R."/>
            <person name="Lipzen A."/>
            <person name="Sullivan W."/>
            <person name="Andreopoulos W.B."/>
            <person name="Clum A."/>
            <person name="Lindquist E."/>
            <person name="Daum C."/>
            <person name="Ramamoorthy G.K."/>
            <person name="Gryganskyi A."/>
            <person name="Culley D."/>
            <person name="Magnuson J.K."/>
            <person name="James T.Y."/>
            <person name="O'Malley M.A."/>
            <person name="Stajich J.E."/>
            <person name="Spatafora J.W."/>
            <person name="Visel A."/>
            <person name="Grigoriev I.V."/>
        </authorList>
    </citation>
    <scope>NUCLEOTIDE SEQUENCE [LARGE SCALE GENOMIC DNA]</scope>
    <source>
        <strain evidence="4 5">ATCC 12442</strain>
    </source>
</reference>
<dbReference type="PROSITE" id="PS50103">
    <property type="entry name" value="ZF_C3H1"/>
    <property type="match status" value="1"/>
</dbReference>
<keyword evidence="5" id="KW-1185">Reference proteome</keyword>
<accession>A0A1Y1WH35</accession>
<feature type="zinc finger region" description="C3H1-type" evidence="1">
    <location>
        <begin position="196"/>
        <end position="233"/>
    </location>
</feature>
<evidence type="ECO:0000256" key="1">
    <source>
        <dbReference type="PROSITE-ProRule" id="PRU00723"/>
    </source>
</evidence>
<dbReference type="Gene3D" id="4.10.1000.10">
    <property type="entry name" value="Zinc finger, CCCH-type"/>
    <property type="match status" value="1"/>
</dbReference>
<dbReference type="SMART" id="SM00356">
    <property type="entry name" value="ZnF_C3H1"/>
    <property type="match status" value="1"/>
</dbReference>
<dbReference type="AlphaFoldDB" id="A0A1Y1WH35"/>
<comment type="caution">
    <text evidence="4">The sequence shown here is derived from an EMBL/GenBank/DDBJ whole genome shotgun (WGS) entry which is preliminary data.</text>
</comment>
<gene>
    <name evidence="4" type="ORF">DL89DRAFT_255049</name>
</gene>
<keyword evidence="1" id="KW-0863">Zinc-finger</keyword>
<dbReference type="InterPro" id="IPR000571">
    <property type="entry name" value="Znf_CCCH"/>
</dbReference>
<keyword evidence="1" id="KW-0862">Zinc</keyword>
<dbReference type="PANTHER" id="PTHR12547:SF18">
    <property type="entry name" value="PROTEIN TIS11"/>
    <property type="match status" value="1"/>
</dbReference>
<organism evidence="4 5">
    <name type="scientific">Linderina pennispora</name>
    <dbReference type="NCBI Taxonomy" id="61395"/>
    <lineage>
        <taxon>Eukaryota</taxon>
        <taxon>Fungi</taxon>
        <taxon>Fungi incertae sedis</taxon>
        <taxon>Zoopagomycota</taxon>
        <taxon>Kickxellomycotina</taxon>
        <taxon>Kickxellomycetes</taxon>
        <taxon>Kickxellales</taxon>
        <taxon>Kickxellaceae</taxon>
        <taxon>Linderina</taxon>
    </lineage>
</organism>
<dbReference type="RefSeq" id="XP_040746220.1">
    <property type="nucleotide sequence ID" value="XM_040885312.1"/>
</dbReference>
<name>A0A1Y1WH35_9FUNG</name>
<sequence>MNLFGAESRKLAFTNHIYYNSCIKHRLNIGVLPQIWIAQPAVQSCLPNSLPPVYSLSLIFRYIFALHIVSYINFSLIPSTTTVLYIYHGEEERYIQDIVQRKCRAKCMNIISLKRQHATSYTFISAIGSMRVGVAGILAATVVAEADSSRSTAGSFIYPQESPDKPVLEVLSASLSRQASWAATNRYRNSTNNRRSYKTRLCENFKQSGTCIYGDKGKDCAFGAKCDFAHGEEEMLENRKRVTHELYPEPVRFRAPDDVFQDRFAEKHAAKRHSAMRKSLSALMIPLPQPVPLSPPIRSSPTARLLDKLENAQNLHHVAHEMLPQPGLVASARELTALQHVSLPNCEREPALQASPICPSPPAPAPAPESQYSNTTGLPAQQKYGNTSSAFAIASSSVPYSGLAHPSDLTDAAKLYTRAVSGVWLADDNGAPFSQTQIPPMQFISSGYMPFGPAVVPALRTAVSLDQDMLESGSFGQYMDQHPGIPNVQKAARATPWCHRGNAAFNGSPLSPHSPMVFRPCSSGTIPVPGENIGSLVEMRLSDHFEQRANRRVGWTPDIVASLAPLNLPEESDISGGSKGSFDYRAMLLGTNMSNWADSVNTQRFNRGA</sequence>
<evidence type="ECO:0000313" key="4">
    <source>
        <dbReference type="EMBL" id="ORX72880.1"/>
    </source>
</evidence>
<dbReference type="OrthoDB" id="410307at2759"/>
<evidence type="ECO:0000256" key="2">
    <source>
        <dbReference type="SAM" id="MobiDB-lite"/>
    </source>
</evidence>
<evidence type="ECO:0000259" key="3">
    <source>
        <dbReference type="PROSITE" id="PS50103"/>
    </source>
</evidence>
<protein>
    <recommendedName>
        <fullName evidence="3">C3H1-type domain-containing protein</fullName>
    </recommendedName>
</protein>
<dbReference type="Pfam" id="PF00642">
    <property type="entry name" value="zf-CCCH"/>
    <property type="match status" value="1"/>
</dbReference>
<dbReference type="GO" id="GO:0003729">
    <property type="term" value="F:mRNA binding"/>
    <property type="evidence" value="ECO:0007669"/>
    <property type="project" value="InterPro"/>
</dbReference>
<dbReference type="InterPro" id="IPR045877">
    <property type="entry name" value="ZFP36-like"/>
</dbReference>
<feature type="region of interest" description="Disordered" evidence="2">
    <location>
        <begin position="352"/>
        <end position="378"/>
    </location>
</feature>
<evidence type="ECO:0000313" key="5">
    <source>
        <dbReference type="Proteomes" id="UP000193922"/>
    </source>
</evidence>
<dbReference type="Proteomes" id="UP000193922">
    <property type="component" value="Unassembled WGS sequence"/>
</dbReference>
<dbReference type="EMBL" id="MCFD01000002">
    <property type="protein sequence ID" value="ORX72880.1"/>
    <property type="molecule type" value="Genomic_DNA"/>
</dbReference>
<dbReference type="GeneID" id="63801960"/>
<dbReference type="PANTHER" id="PTHR12547">
    <property type="entry name" value="CCCH ZINC FINGER/TIS11-RELATED"/>
    <property type="match status" value="1"/>
</dbReference>
<proteinExistence type="predicted"/>
<feature type="compositionally biased region" description="Pro residues" evidence="2">
    <location>
        <begin position="358"/>
        <end position="367"/>
    </location>
</feature>
<keyword evidence="1" id="KW-0479">Metal-binding</keyword>